<dbReference type="EMBL" id="JH793474">
    <property type="protein sequence ID" value="ELQ38396.1"/>
    <property type="molecule type" value="Genomic_DNA"/>
</dbReference>
<evidence type="ECO:0000256" key="4">
    <source>
        <dbReference type="ARBA" id="ARBA00022723"/>
    </source>
</evidence>
<evidence type="ECO:0000256" key="7">
    <source>
        <dbReference type="ARBA" id="ARBA00023049"/>
    </source>
</evidence>
<feature type="domain" description="Lysine-specific metallo-endopeptidase" evidence="8">
    <location>
        <begin position="55"/>
        <end position="191"/>
    </location>
</feature>
<evidence type="ECO:0000256" key="5">
    <source>
        <dbReference type="ARBA" id="ARBA00022801"/>
    </source>
</evidence>
<dbReference type="InterPro" id="IPR029463">
    <property type="entry name" value="Lys_MEP"/>
</dbReference>
<keyword evidence="4" id="KW-0479">Metal-binding</keyword>
<dbReference type="GO" id="GO:0046872">
    <property type="term" value="F:metal ion binding"/>
    <property type="evidence" value="ECO:0007669"/>
    <property type="project" value="UniProtKB-KW"/>
</dbReference>
<evidence type="ECO:0000256" key="3">
    <source>
        <dbReference type="ARBA" id="ARBA00022670"/>
    </source>
</evidence>
<comment type="cofactor">
    <cofactor evidence="1">
        <name>Zn(2+)</name>
        <dbReference type="ChEBI" id="CHEBI:29105"/>
    </cofactor>
</comment>
<evidence type="ECO:0000256" key="2">
    <source>
        <dbReference type="ARBA" id="ARBA00010279"/>
    </source>
</evidence>
<evidence type="ECO:0000313" key="9">
    <source>
        <dbReference type="EMBL" id="ELQ38396.1"/>
    </source>
</evidence>
<organism evidence="9">
    <name type="scientific">Pyricularia oryzae (strain Y34)</name>
    <name type="common">Rice blast fungus</name>
    <name type="synonym">Magnaporthe oryzae</name>
    <dbReference type="NCBI Taxonomy" id="1143189"/>
    <lineage>
        <taxon>Eukaryota</taxon>
        <taxon>Fungi</taxon>
        <taxon>Dikarya</taxon>
        <taxon>Ascomycota</taxon>
        <taxon>Pezizomycotina</taxon>
        <taxon>Sordariomycetes</taxon>
        <taxon>Sordariomycetidae</taxon>
        <taxon>Magnaporthales</taxon>
        <taxon>Pyriculariaceae</taxon>
        <taxon>Pyricularia</taxon>
    </lineage>
</organism>
<dbReference type="Pfam" id="PF14521">
    <property type="entry name" value="Aspzincin_M35"/>
    <property type="match status" value="1"/>
</dbReference>
<dbReference type="InterPro" id="IPR050414">
    <property type="entry name" value="Fungal_M35_metalloproteases"/>
</dbReference>
<keyword evidence="6" id="KW-0862">Zinc</keyword>
<dbReference type="PANTHER" id="PTHR37016:SF3">
    <property type="entry name" value="NEUTRAL PROTEASE 2-RELATED"/>
    <property type="match status" value="1"/>
</dbReference>
<dbReference type="Gene3D" id="3.40.390.10">
    <property type="entry name" value="Collagenase (Catalytic Domain)"/>
    <property type="match status" value="1"/>
</dbReference>
<dbReference type="SUPFAM" id="SSF55486">
    <property type="entry name" value="Metalloproteases ('zincins'), catalytic domain"/>
    <property type="match status" value="1"/>
</dbReference>
<dbReference type="Proteomes" id="UP000011086">
    <property type="component" value="Unassembled WGS sequence"/>
</dbReference>
<sequence length="196" mass="22391">MLSLRLLKFPHLLKIYLLKITKLVHPPELVPDEQEAHLKEAMRKCEVWANKAWFAVRNNGSLRRRYFGTDSDKHIKSIQRSYDAIEDACDLTKDNIPFRCEHSTSDCTSKRGNPLNAFVYGDENRVYICPGFFDYSTNVNINARTLIHELSHLESIRGTNDYGNGYGLEKVKSLGKSESLMDADTFAYFASEAAGY</sequence>
<dbReference type="GO" id="GO:0004222">
    <property type="term" value="F:metalloendopeptidase activity"/>
    <property type="evidence" value="ECO:0007669"/>
    <property type="project" value="InterPro"/>
</dbReference>
<proteinExistence type="inferred from homology"/>
<evidence type="ECO:0000256" key="1">
    <source>
        <dbReference type="ARBA" id="ARBA00001947"/>
    </source>
</evidence>
<dbReference type="GO" id="GO:0006508">
    <property type="term" value="P:proteolysis"/>
    <property type="evidence" value="ECO:0007669"/>
    <property type="project" value="UniProtKB-KW"/>
</dbReference>
<keyword evidence="5" id="KW-0378">Hydrolase</keyword>
<evidence type="ECO:0000256" key="6">
    <source>
        <dbReference type="ARBA" id="ARBA00022833"/>
    </source>
</evidence>
<dbReference type="PANTHER" id="PTHR37016">
    <property type="match status" value="1"/>
</dbReference>
<dbReference type="InterPro" id="IPR024079">
    <property type="entry name" value="MetalloPept_cat_dom_sf"/>
</dbReference>
<name>A0AA97NY15_PYRO3</name>
<reference evidence="9" key="1">
    <citation type="journal article" date="2012" name="PLoS Genet.">
        <title>Comparative analysis of the genomes of two field isolates of the rice blast fungus Magnaporthe oryzae.</title>
        <authorList>
            <person name="Xue M."/>
            <person name="Yang J."/>
            <person name="Li Z."/>
            <person name="Hu S."/>
            <person name="Yao N."/>
            <person name="Dean R.A."/>
            <person name="Zhao W."/>
            <person name="Shen M."/>
            <person name="Zhang H."/>
            <person name="Li C."/>
            <person name="Liu L."/>
            <person name="Cao L."/>
            <person name="Xu X."/>
            <person name="Xing Y."/>
            <person name="Hsiang T."/>
            <person name="Zhang Z."/>
            <person name="Xu J.R."/>
            <person name="Peng Y.L."/>
        </authorList>
    </citation>
    <scope>NUCLEOTIDE SEQUENCE</scope>
    <source>
        <strain evidence="9">Y34</strain>
    </source>
</reference>
<keyword evidence="7" id="KW-0482">Metalloprotease</keyword>
<dbReference type="SMART" id="SM01351">
    <property type="entry name" value="Aspzincin_M35"/>
    <property type="match status" value="1"/>
</dbReference>
<protein>
    <recommendedName>
        <fullName evidence="8">Lysine-specific metallo-endopeptidase domain-containing protein</fullName>
    </recommendedName>
</protein>
<gene>
    <name evidence="9" type="ORF">OOU_Y34scaffold00541g3</name>
</gene>
<keyword evidence="3" id="KW-0645">Protease</keyword>
<comment type="similarity">
    <text evidence="2">Belongs to the peptidase M35 family.</text>
</comment>
<evidence type="ECO:0000259" key="8">
    <source>
        <dbReference type="SMART" id="SM01351"/>
    </source>
</evidence>
<dbReference type="AlphaFoldDB" id="A0AA97NY15"/>
<accession>A0AA97NY15</accession>